<dbReference type="AlphaFoldDB" id="A0A7V8V835"/>
<dbReference type="Proteomes" id="UP000551616">
    <property type="component" value="Unassembled WGS sequence"/>
</dbReference>
<evidence type="ECO:0000259" key="4">
    <source>
        <dbReference type="Pfam" id="PF25792"/>
    </source>
</evidence>
<feature type="domain" description="KAP NTPase" evidence="2">
    <location>
        <begin position="51"/>
        <end position="274"/>
    </location>
</feature>
<protein>
    <recommendedName>
        <fullName evidence="8">BREX system P-loop protein BrxC</fullName>
    </recommendedName>
</protein>
<dbReference type="Pfam" id="PF25792">
    <property type="entry name" value="BREX_BrxC_helical"/>
    <property type="match status" value="1"/>
</dbReference>
<evidence type="ECO:0000313" key="7">
    <source>
        <dbReference type="Proteomes" id="UP000551616"/>
    </source>
</evidence>
<organism evidence="6 7">
    <name type="scientific">Bremerella alba</name>
    <dbReference type="NCBI Taxonomy" id="980252"/>
    <lineage>
        <taxon>Bacteria</taxon>
        <taxon>Pseudomonadati</taxon>
        <taxon>Planctomycetota</taxon>
        <taxon>Planctomycetia</taxon>
        <taxon>Pirellulales</taxon>
        <taxon>Pirellulaceae</taxon>
        <taxon>Bremerella</taxon>
    </lineage>
</organism>
<evidence type="ECO:0000259" key="3">
    <source>
        <dbReference type="Pfam" id="PF25791"/>
    </source>
</evidence>
<keyword evidence="7" id="KW-1185">Reference proteome</keyword>
<dbReference type="InterPro" id="IPR011646">
    <property type="entry name" value="KAP_P-loop"/>
</dbReference>
<evidence type="ECO:0000259" key="5">
    <source>
        <dbReference type="Pfam" id="PF25796"/>
    </source>
</evidence>
<evidence type="ECO:0000256" key="1">
    <source>
        <dbReference type="SAM" id="MobiDB-lite"/>
    </source>
</evidence>
<dbReference type="InterPro" id="IPR058037">
    <property type="entry name" value="BREX_BrxC_helical"/>
</dbReference>
<dbReference type="SUPFAM" id="SSF52540">
    <property type="entry name" value="P-loop containing nucleoside triphosphate hydrolases"/>
    <property type="match status" value="1"/>
</dbReference>
<dbReference type="InterPro" id="IPR027417">
    <property type="entry name" value="P-loop_NTPase"/>
</dbReference>
<dbReference type="InterPro" id="IPR058036">
    <property type="entry name" value="BREX_BrxC_4th"/>
</dbReference>
<feature type="domain" description="Probable ATP-binding protein BrxC alpha-helical" evidence="4">
    <location>
        <begin position="883"/>
        <end position="1002"/>
    </location>
</feature>
<dbReference type="Pfam" id="PF25791">
    <property type="entry name" value="WHD_BREX_BrxC"/>
    <property type="match status" value="1"/>
</dbReference>
<feature type="domain" description="Probable ATP-binding protein BrxC 4th six-stranded beta-sheet" evidence="5">
    <location>
        <begin position="568"/>
        <end position="743"/>
    </location>
</feature>
<evidence type="ECO:0000259" key="2">
    <source>
        <dbReference type="Pfam" id="PF07693"/>
    </source>
</evidence>
<feature type="domain" description="Probable ATP-binding protein BrxC winged helix-turn-helix" evidence="3">
    <location>
        <begin position="750"/>
        <end position="875"/>
    </location>
</feature>
<comment type="caution">
    <text evidence="6">The sequence shown here is derived from an EMBL/GenBank/DDBJ whole genome shotgun (WGS) entry which is preliminary data.</text>
</comment>
<accession>A0A7V8V835</accession>
<gene>
    <name evidence="6" type="ORF">HOV93_39020</name>
</gene>
<dbReference type="InterPro" id="IPR058038">
    <property type="entry name" value="BREX_BrxC_wHTH"/>
</dbReference>
<dbReference type="NCBIfam" id="NF033441">
    <property type="entry name" value="BREX_BrxC"/>
    <property type="match status" value="1"/>
</dbReference>
<dbReference type="Pfam" id="PF25796">
    <property type="entry name" value="BREX_BrxC_4th"/>
    <property type="match status" value="1"/>
</dbReference>
<dbReference type="InterPro" id="IPR047679">
    <property type="entry name" value="BREX_BrxC"/>
</dbReference>
<dbReference type="Pfam" id="PF07693">
    <property type="entry name" value="KAP_NTPase"/>
    <property type="match status" value="1"/>
</dbReference>
<dbReference type="RefSeq" id="WP_207398110.1">
    <property type="nucleotide sequence ID" value="NZ_JABRWO010000011.1"/>
</dbReference>
<feature type="region of interest" description="Disordered" evidence="1">
    <location>
        <begin position="1131"/>
        <end position="1151"/>
    </location>
</feature>
<dbReference type="EMBL" id="JABRWO010000011">
    <property type="protein sequence ID" value="MBA2116710.1"/>
    <property type="molecule type" value="Genomic_DNA"/>
</dbReference>
<proteinExistence type="predicted"/>
<evidence type="ECO:0008006" key="8">
    <source>
        <dbReference type="Google" id="ProtNLM"/>
    </source>
</evidence>
<reference evidence="6 7" key="1">
    <citation type="submission" date="2020-05" db="EMBL/GenBank/DDBJ databases">
        <title>Bremerella alba sp. nov., a novel planctomycete isolated from the surface of the macroalga Fucus spiralis.</title>
        <authorList>
            <person name="Godinho O."/>
            <person name="Botelho R."/>
            <person name="Albuquerque L."/>
            <person name="Wiegand S."/>
            <person name="Da Costa M.S."/>
            <person name="Lobo-Da-Cunha A."/>
            <person name="Jogler C."/>
            <person name="Lage O.M."/>
        </authorList>
    </citation>
    <scope>NUCLEOTIDE SEQUENCE [LARGE SCALE GENOMIC DNA]</scope>
    <source>
        <strain evidence="6 7">FF15</strain>
    </source>
</reference>
<name>A0A7V8V835_9BACT</name>
<sequence length="1192" mass="135673">MKISDLFKKDIARPINGVVKADQMDEDSVWQELDEFVVTKELDGHLRKFFERYCEAIDTPNDPNISGKIGIWVSGFFGSGKSHFIKVLSHLLDNEEHVHNGQTKRAVDFFDDKIADATILGDIKRAVASDTDVILFNIDSKADSSSGRDAILAVFLKVLNEKLGYSPDHAHIAHMERYLDEKGKYDDFQNSYNMLTNTEWKDERDAYEFNRDEVIEALSTTLGQSRESCEKWVDTGDSTFSLTVENLAKWVKEYIEKKGPNHRVIFLVDEVGQFIGSETALMLNLQTITEQLGTVCNGRAWVVVTSQEDIDAVLGEMKTSRENDFSKIQGRFMTRLSLSSANVDEVIQERLLLKHDSVRPDLAKLYSEKGDILKHQLSFREIGTTYKQFKESDDFINIYPFAPYQFKLLQRIFESIRKAGATGLHLAQGERSLLDAFQHAAKTVANQDMGVLVPLYMFYPSIESFLDTTVKRTIDHAKENESLEPFDISLLQVLFLIRYVDEMKGNVDNLVTLCLDEIDADRLALKKKIEESLARLEKDSLVSRSGDLYYFLTNEERDINQEIKKEVISSADEAKLLGEIIFLDALKDQKKHRYSATKKDIPFNRVCDQHPIGRSTDGAMIFAVVSPLDDDYGQYSDQKCILSSSGDSGKAIVRLDDKEALGRELKTYLRTGNYLKTKDDSTSAPTTRRIHKDLAAENQQRRNLLANMLSDMLVNASYFVAGEKLEINANGPLTAMEEALEYLIENTFTKLSYLKHLNDNPVKEMQAILKSDDTAQQALQMDLPENNPQALEEVRRYIQLASGRDKEIVMYDVCYGRFSDRPYGWPELETALLLVRLYAAGEILFVRGGDAIKHDDLPSTLSETKNWRKITIVQKVTAKVEDVKKARELGKDVFHEMGPETEDGLYAFLRKKLDYQRSCLGRYAELAQDGRYPGKETIGDSLSIIKSLLMVDESNKFLERFNENKDNLLQLSDDFHDLEHFYESQKPTWDKMLKAEQQFSLNQRQLEQDEEAKKALDRIKVIRTAAEPYGMVHEVDPLVTSIQKVNEKLVSDQRATSLEQIDLQIDAVKQELKTVGDDPTLSSFCLKPLESLKSQVSGQTSLAHITQAETDAVSMKDSAITKIGDFLAKKAEEKNEDDPEPTPKFKKPKVIQPKALTTKTYLESQDDIEEFLKSLRLELEAAINNDERIEIR</sequence>
<evidence type="ECO:0000313" key="6">
    <source>
        <dbReference type="EMBL" id="MBA2116710.1"/>
    </source>
</evidence>